<evidence type="ECO:0000313" key="13">
    <source>
        <dbReference type="EMBL" id="KAB1440382.1"/>
    </source>
</evidence>
<feature type="binding site" evidence="9">
    <location>
        <begin position="9"/>
        <end position="16"/>
    </location>
    <ligand>
        <name>ATP</name>
        <dbReference type="ChEBI" id="CHEBI:30616"/>
    </ligand>
</feature>
<keyword evidence="3 9" id="KW-0347">Helicase</keyword>
<comment type="caution">
    <text evidence="13">The sequence shown here is derived from an EMBL/GenBank/DDBJ whole genome shotgun (WGS) entry which is preliminary data.</text>
</comment>
<dbReference type="GO" id="GO:0016787">
    <property type="term" value="F:hydrolase activity"/>
    <property type="evidence" value="ECO:0007669"/>
    <property type="project" value="UniProtKB-UniRule"/>
</dbReference>
<evidence type="ECO:0000256" key="5">
    <source>
        <dbReference type="ARBA" id="ARBA00023235"/>
    </source>
</evidence>
<evidence type="ECO:0000256" key="9">
    <source>
        <dbReference type="PROSITE-ProRule" id="PRU00560"/>
    </source>
</evidence>
<feature type="domain" description="UvrD-like helicase ATP-binding" evidence="11">
    <location>
        <begin position="1"/>
        <end position="454"/>
    </location>
</feature>
<keyword evidence="14" id="KW-1185">Reference proteome</keyword>
<protein>
    <recommendedName>
        <fullName evidence="7">DNA 3'-5' helicase</fullName>
        <ecNumber evidence="7">5.6.2.4</ecNumber>
    </recommendedName>
</protein>
<dbReference type="PROSITE" id="PS51217">
    <property type="entry name" value="UVRD_HELICASE_CTER"/>
    <property type="match status" value="1"/>
</dbReference>
<proteinExistence type="predicted"/>
<gene>
    <name evidence="13" type="ORF">F8A88_14140</name>
</gene>
<dbReference type="InterPro" id="IPR014016">
    <property type="entry name" value="UvrD-like_ATP-bd"/>
</dbReference>
<accession>A0A6N6N0G0</accession>
<dbReference type="GO" id="GO:0000725">
    <property type="term" value="P:recombinational repair"/>
    <property type="evidence" value="ECO:0007669"/>
    <property type="project" value="TreeGrafter"/>
</dbReference>
<dbReference type="InterPro" id="IPR000212">
    <property type="entry name" value="DNA_helicase_UvrD/REP"/>
</dbReference>
<evidence type="ECO:0000259" key="12">
    <source>
        <dbReference type="PROSITE" id="PS51217"/>
    </source>
</evidence>
<comment type="catalytic activity">
    <reaction evidence="8">
        <text>ATP + H2O = ADP + phosphate + H(+)</text>
        <dbReference type="Rhea" id="RHEA:13065"/>
        <dbReference type="ChEBI" id="CHEBI:15377"/>
        <dbReference type="ChEBI" id="CHEBI:15378"/>
        <dbReference type="ChEBI" id="CHEBI:30616"/>
        <dbReference type="ChEBI" id="CHEBI:43474"/>
        <dbReference type="ChEBI" id="CHEBI:456216"/>
        <dbReference type="EC" id="5.6.2.4"/>
    </reaction>
</comment>
<reference evidence="13 14" key="1">
    <citation type="journal article" date="2017" name="Int. J. Syst. Evol. Microbiol.">
        <title>Desulfovibrio senegalensis sp. nov., a mesophilic sulfate reducer isolated from marine sediment.</title>
        <authorList>
            <person name="Thioye A."/>
            <person name="Gam Z.B.A."/>
            <person name="Mbengue M."/>
            <person name="Cayol J.L."/>
            <person name="Joseph-Bartoli M."/>
            <person name="Toure-Kane C."/>
            <person name="Labat M."/>
        </authorList>
    </citation>
    <scope>NUCLEOTIDE SEQUENCE [LARGE SCALE GENOMIC DNA]</scope>
    <source>
        <strain evidence="13 14">DSM 101509</strain>
    </source>
</reference>
<dbReference type="Gene3D" id="3.40.50.300">
    <property type="entry name" value="P-loop containing nucleotide triphosphate hydrolases"/>
    <property type="match status" value="4"/>
</dbReference>
<keyword evidence="1 9" id="KW-0547">Nucleotide-binding</keyword>
<dbReference type="PROSITE" id="PS51198">
    <property type="entry name" value="UVRD_HELICASE_ATP_BIND"/>
    <property type="match status" value="1"/>
</dbReference>
<dbReference type="RefSeq" id="WP_151151823.1">
    <property type="nucleotide sequence ID" value="NZ_WAIE01000007.1"/>
</dbReference>
<dbReference type="GO" id="GO:0003677">
    <property type="term" value="F:DNA binding"/>
    <property type="evidence" value="ECO:0007669"/>
    <property type="project" value="InterPro"/>
</dbReference>
<keyword evidence="2 9" id="KW-0378">Hydrolase</keyword>
<evidence type="ECO:0000256" key="1">
    <source>
        <dbReference type="ARBA" id="ARBA00022741"/>
    </source>
</evidence>
<evidence type="ECO:0000313" key="14">
    <source>
        <dbReference type="Proteomes" id="UP000438699"/>
    </source>
</evidence>
<evidence type="ECO:0000259" key="11">
    <source>
        <dbReference type="PROSITE" id="PS51198"/>
    </source>
</evidence>
<dbReference type="PANTHER" id="PTHR11070">
    <property type="entry name" value="UVRD / RECB / PCRA DNA HELICASE FAMILY MEMBER"/>
    <property type="match status" value="1"/>
</dbReference>
<dbReference type="SUPFAM" id="SSF52540">
    <property type="entry name" value="P-loop containing nucleoside triphosphate hydrolases"/>
    <property type="match status" value="1"/>
</dbReference>
<organism evidence="13 14">
    <name type="scientific">Pseudodesulfovibrio senegalensis</name>
    <dbReference type="NCBI Taxonomy" id="1721087"/>
    <lineage>
        <taxon>Bacteria</taxon>
        <taxon>Pseudomonadati</taxon>
        <taxon>Thermodesulfobacteriota</taxon>
        <taxon>Desulfovibrionia</taxon>
        <taxon>Desulfovibrionales</taxon>
        <taxon>Desulfovibrionaceae</taxon>
    </lineage>
</organism>
<evidence type="ECO:0000256" key="4">
    <source>
        <dbReference type="ARBA" id="ARBA00022840"/>
    </source>
</evidence>
<name>A0A6N6N0G0_9BACT</name>
<dbReference type="InterPro" id="IPR014017">
    <property type="entry name" value="DNA_helicase_UvrD-like_C"/>
</dbReference>
<dbReference type="GO" id="GO:0005829">
    <property type="term" value="C:cytosol"/>
    <property type="evidence" value="ECO:0007669"/>
    <property type="project" value="TreeGrafter"/>
</dbReference>
<sequence>MSELKQVKASAGSGKTYQLTRRFLSLLDGSGSDQHSFSCAGRSPQGYSWPEILAATFTNKAAAEMKERVVGSLKSGALGKGDRAGIPGHSIRNDEKKLQAILRRYQRLNIRTIDSLLNMLMRLFALELGIRPDFDIALDEQELFDAAYDRFIALCESGGPEQDQLATAIITLLRAESKKGFQLVLPIRERLKAIMTFLRGLPEAEQQRIETDQQKLLDMLAAANAAMKVHVTAMQKHLETTGLPASKNFINALEKLAVLDLFDTIPESKLLCKDSLCDCINKAGKDKVDGAGEALYAALKQGVQNYRQEGALIRGAHNLAPAVVMAKTVLGMLEKIERLKGIIPNSALPGYVNRLLDGPMVPEAFCRLGGRLHHLLIDEFQDTSRAQWQAMQPLAEECLAKGGSLFYVGDVKQAIYGWRGGDADLFDELPKIPELSAIASDIRLETLPDNWRSHRAIVEFNNTFFRNFEADEPPVELANNLFPEVSVDFTDSFASQLRRDFSSSAQGIAPPHAETHGYVRFERIHGEKKDEIEEATLNALKKTMQEILSRRSYGDVAVLVRSGNHGALVCDLLVDMGVPVITESSLRLDRHPIIRQATALLEFLDYPRNELALAEFVMGEELFLAESGLDRDEIHAWLARPDKRPLDVRLAQDYPRQWELCIKPFYNKAGVMTPYDLMQDINAAYHVEERHPGDQLYLKRFLEVIHLAEENGHGSLSTFLDFWNENSEQEKVPLPENVDAVRIMTIHKSKGLEFPVVVVPFHHWEVQKNADYLVRNHHGTHMLAPLVKDVGKPYHANMAQAVREQLNTLYVAWTRAGEELYGIYPEEMSKMRAALEAMNLFLSPDKNGITEYGQRPGTKVQTKKDQPETGHTTIPPRKKPPELMSWLPRLRVYRHTIEECLFSERLRGEVAHRAMEHLRVTGNDETDTNRALKMAMHDFPALAGLPRETLDDLERDISTMLRWALDNAQLRTWLARGNSEPEIMDNDGKFHRVDHLYMDEDMAVVVEFKTGHKYPEHHDQVIRYLDLLANMDSVPQKRSGVLVYLDLHEVEPVADARGE</sequence>
<evidence type="ECO:0000256" key="7">
    <source>
        <dbReference type="ARBA" id="ARBA00034808"/>
    </source>
</evidence>
<dbReference type="EC" id="5.6.2.4" evidence="7"/>
<dbReference type="GO" id="GO:0043138">
    <property type="term" value="F:3'-5' DNA helicase activity"/>
    <property type="evidence" value="ECO:0007669"/>
    <property type="project" value="UniProtKB-EC"/>
</dbReference>
<dbReference type="EMBL" id="WAIE01000007">
    <property type="protein sequence ID" value="KAB1440382.1"/>
    <property type="molecule type" value="Genomic_DNA"/>
</dbReference>
<dbReference type="Pfam" id="PF13361">
    <property type="entry name" value="UvrD_C"/>
    <property type="match status" value="1"/>
</dbReference>
<dbReference type="Proteomes" id="UP000438699">
    <property type="component" value="Unassembled WGS sequence"/>
</dbReference>
<keyword evidence="5" id="KW-0413">Isomerase</keyword>
<evidence type="ECO:0000256" key="3">
    <source>
        <dbReference type="ARBA" id="ARBA00022806"/>
    </source>
</evidence>
<feature type="region of interest" description="Disordered" evidence="10">
    <location>
        <begin position="852"/>
        <end position="881"/>
    </location>
</feature>
<evidence type="ECO:0000256" key="10">
    <source>
        <dbReference type="SAM" id="MobiDB-lite"/>
    </source>
</evidence>
<evidence type="ECO:0000256" key="2">
    <source>
        <dbReference type="ARBA" id="ARBA00022801"/>
    </source>
</evidence>
<dbReference type="InterPro" id="IPR027417">
    <property type="entry name" value="P-loop_NTPase"/>
</dbReference>
<dbReference type="Pfam" id="PF00580">
    <property type="entry name" value="UvrD-helicase"/>
    <property type="match status" value="1"/>
</dbReference>
<dbReference type="OrthoDB" id="9810135at2"/>
<keyword evidence="4 9" id="KW-0067">ATP-binding</keyword>
<dbReference type="AlphaFoldDB" id="A0A6N6N0G0"/>
<comment type="catalytic activity">
    <reaction evidence="6">
        <text>Couples ATP hydrolysis with the unwinding of duplex DNA by translocating in the 3'-5' direction.</text>
        <dbReference type="EC" id="5.6.2.4"/>
    </reaction>
</comment>
<dbReference type="PANTHER" id="PTHR11070:SF67">
    <property type="entry name" value="DNA 3'-5' HELICASE"/>
    <property type="match status" value="1"/>
</dbReference>
<evidence type="ECO:0000256" key="6">
    <source>
        <dbReference type="ARBA" id="ARBA00034617"/>
    </source>
</evidence>
<feature type="domain" description="UvrD-like helicase C-terminal" evidence="12">
    <location>
        <begin position="455"/>
        <end position="751"/>
    </location>
</feature>
<evidence type="ECO:0000256" key="8">
    <source>
        <dbReference type="ARBA" id="ARBA00048988"/>
    </source>
</evidence>
<dbReference type="GO" id="GO:0005524">
    <property type="term" value="F:ATP binding"/>
    <property type="evidence" value="ECO:0007669"/>
    <property type="project" value="UniProtKB-UniRule"/>
</dbReference>